<evidence type="ECO:0000256" key="5">
    <source>
        <dbReference type="ARBA" id="ARBA00022692"/>
    </source>
</evidence>
<evidence type="ECO:0000313" key="16">
    <source>
        <dbReference type="Proteomes" id="UP001106592"/>
    </source>
</evidence>
<dbReference type="PANTHER" id="PTHR32089:SF120">
    <property type="entry name" value="METHYL-ACCEPTING CHEMOTAXIS PROTEIN TLPQ"/>
    <property type="match status" value="1"/>
</dbReference>
<evidence type="ECO:0000256" key="10">
    <source>
        <dbReference type="PROSITE-ProRule" id="PRU00284"/>
    </source>
</evidence>
<proteinExistence type="inferred from homology"/>
<evidence type="ECO:0000256" key="11">
    <source>
        <dbReference type="SAM" id="Phobius"/>
    </source>
</evidence>
<feature type="transmembrane region" description="Helical" evidence="11">
    <location>
        <begin position="301"/>
        <end position="320"/>
    </location>
</feature>
<dbReference type="AlphaFoldDB" id="A0A9Q2XMK8"/>
<dbReference type="PROSITE" id="PS51753">
    <property type="entry name" value="HBM"/>
    <property type="match status" value="1"/>
</dbReference>
<evidence type="ECO:0000256" key="2">
    <source>
        <dbReference type="ARBA" id="ARBA00022475"/>
    </source>
</evidence>
<evidence type="ECO:0000313" key="15">
    <source>
        <dbReference type="EMBL" id="MBV6289807.1"/>
    </source>
</evidence>
<evidence type="ECO:0000256" key="6">
    <source>
        <dbReference type="ARBA" id="ARBA00022989"/>
    </source>
</evidence>
<dbReference type="InterPro" id="IPR032255">
    <property type="entry name" value="HBM"/>
</dbReference>
<sequence>MLAPLSRLLNNMSVRLKLTLGFAIVLLLTLATTFGGWKALNESIDSSERLSEIARVNDISRDLRAERITFRVLADSVSRDGIAQALGGLDSLLQQMLEHFSAAEDRQRVSDSLEIVRSYKAGFADLLVAVEARQTLFKALEAEEQRLSGATDALEQRLLRSIDPQQSGDRQNRALTHQAALERHLDNAMQQSRLPAYTFEPMSAFAHVGATSLAEARAAMGQLDQVLSGLGQRNNRELQATAAALTQYSSALNHYAQKAMAVEALQNTLETLGNRLRDTSRVLSERQTLERDREAQAARTVISALAALALLIGVLAAWVITEQITAPLKLTLAAAQRIAQGDLRGDLRVRRHDELGQLQNSMQAMSTSLRELIGGIGQGAEQLASAVAQLSTVAEQTQAVVGSQRDETDQVATAMNQMTATVLEVARNAEFASEAATVADAQSRQGDEVVNAAIGQIEQLAEQVDRSMEAMHTLAGESERIGSILVVIKSVSEQTNLLALNAAIEAARAGEAGRGFAVVADEVRGLAQRTQQSTEEIEALIQNLHSGTAQVVSLLDSSRALTRDSVELSRRAGAALGQITATVSSIQGMNQQIATASEEQSSVAEEINRNVMTVRDIADQTSTASEQTAASSVELARLGAHLQTLVGRFSL</sequence>
<dbReference type="Pfam" id="PF00015">
    <property type="entry name" value="MCPsignal"/>
    <property type="match status" value="1"/>
</dbReference>
<reference evidence="15" key="1">
    <citation type="journal article" date="2022" name="Int. J. Syst. Evol. Microbiol.">
        <title>Pseudomonas aegrilactucae sp. nov. and Pseudomonas morbosilactucae sp. nov., pathogens causing bacterial rot of lettuce in Japan.</title>
        <authorList>
            <person name="Sawada H."/>
            <person name="Fujikawa T."/>
            <person name="Satou M."/>
        </authorList>
    </citation>
    <scope>NUCLEOTIDE SEQUENCE</scope>
    <source>
        <strain evidence="15">MAFF 301350</strain>
    </source>
</reference>
<dbReference type="SMART" id="SM01358">
    <property type="entry name" value="HBM"/>
    <property type="match status" value="1"/>
</dbReference>
<evidence type="ECO:0000256" key="9">
    <source>
        <dbReference type="ARBA" id="ARBA00029447"/>
    </source>
</evidence>
<dbReference type="GO" id="GO:0006935">
    <property type="term" value="P:chemotaxis"/>
    <property type="evidence" value="ECO:0007669"/>
    <property type="project" value="UniProtKB-KW"/>
</dbReference>
<dbReference type="CDD" id="cd11386">
    <property type="entry name" value="MCP_signal"/>
    <property type="match status" value="1"/>
</dbReference>
<keyword evidence="6 11" id="KW-1133">Transmembrane helix</keyword>
<dbReference type="Proteomes" id="UP001106592">
    <property type="component" value="Unassembled WGS sequence"/>
</dbReference>
<evidence type="ECO:0000256" key="3">
    <source>
        <dbReference type="ARBA" id="ARBA00022481"/>
    </source>
</evidence>
<dbReference type="Pfam" id="PF00672">
    <property type="entry name" value="HAMP"/>
    <property type="match status" value="1"/>
</dbReference>
<evidence type="ECO:0000259" key="13">
    <source>
        <dbReference type="PROSITE" id="PS50885"/>
    </source>
</evidence>
<reference evidence="15" key="2">
    <citation type="journal article" date="2023" name="Plant Pathol.">
        <title>Dismantling and reorganizing Pseudomonas marginalis sensu#lato.</title>
        <authorList>
            <person name="Sawada H."/>
            <person name="Fujikawa T."/>
            <person name="Satou M."/>
        </authorList>
    </citation>
    <scope>NUCLEOTIDE SEQUENCE</scope>
    <source>
        <strain evidence="15">MAFF 301350</strain>
    </source>
</reference>
<dbReference type="PROSITE" id="PS50111">
    <property type="entry name" value="CHEMOTAXIS_TRANSDUC_2"/>
    <property type="match status" value="1"/>
</dbReference>
<keyword evidence="2" id="KW-1003">Cell membrane</keyword>
<evidence type="ECO:0000256" key="1">
    <source>
        <dbReference type="ARBA" id="ARBA00004651"/>
    </source>
</evidence>
<dbReference type="GO" id="GO:0005886">
    <property type="term" value="C:plasma membrane"/>
    <property type="evidence" value="ECO:0007669"/>
    <property type="project" value="UniProtKB-SubCell"/>
</dbReference>
<feature type="domain" description="HBM" evidence="14">
    <location>
        <begin position="45"/>
        <end position="295"/>
    </location>
</feature>
<keyword evidence="3" id="KW-0488">Methylation</keyword>
<keyword evidence="7 11" id="KW-0472">Membrane</keyword>
<dbReference type="InterPro" id="IPR004089">
    <property type="entry name" value="MCPsignal_dom"/>
</dbReference>
<keyword evidence="16" id="KW-1185">Reference proteome</keyword>
<keyword evidence="5 11" id="KW-0812">Transmembrane</keyword>
<dbReference type="SMART" id="SM00304">
    <property type="entry name" value="HAMP"/>
    <property type="match status" value="3"/>
</dbReference>
<comment type="subcellular location">
    <subcellularLocation>
        <location evidence="1">Cell membrane</location>
        <topology evidence="1">Multi-pass membrane protein</topology>
    </subcellularLocation>
</comment>
<evidence type="ECO:0000259" key="12">
    <source>
        <dbReference type="PROSITE" id="PS50111"/>
    </source>
</evidence>
<gene>
    <name evidence="15" type="ORF">KUO17_22715</name>
</gene>
<dbReference type="CDD" id="cd06225">
    <property type="entry name" value="HAMP"/>
    <property type="match status" value="1"/>
</dbReference>
<comment type="similarity">
    <text evidence="9">Belongs to the methyl-accepting chemotaxis (MCP) protein family.</text>
</comment>
<dbReference type="SMART" id="SM00283">
    <property type="entry name" value="MA"/>
    <property type="match status" value="1"/>
</dbReference>
<comment type="caution">
    <text evidence="15">The sequence shown here is derived from an EMBL/GenBank/DDBJ whole genome shotgun (WGS) entry which is preliminary data.</text>
</comment>
<dbReference type="Pfam" id="PF16591">
    <property type="entry name" value="HBM"/>
    <property type="match status" value="1"/>
</dbReference>
<keyword evidence="4" id="KW-0145">Chemotaxis</keyword>
<accession>A0A9Q2XMK8</accession>
<feature type="domain" description="Methyl-accepting transducer" evidence="12">
    <location>
        <begin position="379"/>
        <end position="615"/>
    </location>
</feature>
<dbReference type="GO" id="GO:0007165">
    <property type="term" value="P:signal transduction"/>
    <property type="evidence" value="ECO:0007669"/>
    <property type="project" value="UniProtKB-KW"/>
</dbReference>
<protein>
    <submittedName>
        <fullName evidence="15">Methyl-accepting chemotaxis protein</fullName>
    </submittedName>
</protein>
<keyword evidence="8 10" id="KW-0807">Transducer</keyword>
<evidence type="ECO:0000256" key="7">
    <source>
        <dbReference type="ARBA" id="ARBA00023136"/>
    </source>
</evidence>
<evidence type="ECO:0000256" key="4">
    <source>
        <dbReference type="ARBA" id="ARBA00022500"/>
    </source>
</evidence>
<dbReference type="PROSITE" id="PS50885">
    <property type="entry name" value="HAMP"/>
    <property type="match status" value="1"/>
</dbReference>
<evidence type="ECO:0000259" key="14">
    <source>
        <dbReference type="PROSITE" id="PS51753"/>
    </source>
</evidence>
<name>A0A9Q2XMK8_9PSED</name>
<feature type="domain" description="HAMP" evidence="13">
    <location>
        <begin position="322"/>
        <end position="374"/>
    </location>
</feature>
<dbReference type="PANTHER" id="PTHR32089">
    <property type="entry name" value="METHYL-ACCEPTING CHEMOTAXIS PROTEIN MCPB"/>
    <property type="match status" value="1"/>
</dbReference>
<evidence type="ECO:0000256" key="8">
    <source>
        <dbReference type="ARBA" id="ARBA00023224"/>
    </source>
</evidence>
<dbReference type="FunFam" id="1.10.287.950:FF:000001">
    <property type="entry name" value="Methyl-accepting chemotaxis sensory transducer"/>
    <property type="match status" value="1"/>
</dbReference>
<organism evidence="15 16">
    <name type="scientific">Pseudomonas aegrilactucae</name>
    <dbReference type="NCBI Taxonomy" id="2854028"/>
    <lineage>
        <taxon>Bacteria</taxon>
        <taxon>Pseudomonadati</taxon>
        <taxon>Pseudomonadota</taxon>
        <taxon>Gammaproteobacteria</taxon>
        <taxon>Pseudomonadales</taxon>
        <taxon>Pseudomonadaceae</taxon>
        <taxon>Pseudomonas</taxon>
    </lineage>
</organism>
<dbReference type="EMBL" id="JAHTBI010000095">
    <property type="protein sequence ID" value="MBV6289807.1"/>
    <property type="molecule type" value="Genomic_DNA"/>
</dbReference>
<dbReference type="InterPro" id="IPR003660">
    <property type="entry name" value="HAMP_dom"/>
</dbReference>